<sequence length="310" mass="33664">MCPELQSALTEALTVKEGDRRVGSSAVYSCGVGRVLVGESTRSCKTHGIWTGTQPRCEWVSCMMPEEIDNGRIVRLNESLLYGAVVEYLCFPKYKLNGPFNRSCTAEGVWSGVAPLCKMDITDYGIFEDNTVDGTSNEARGGPPGSLEEASNTGLYVGLAVGLIAVIVVALLFIFLRTRHQQKGKEREPPVTLKPSESRHNDAMSYADLSDPTTGNNIYENIPEDVEEYGEEYADMSSGSYNNSPAHTYSNGHQPVYSNGMMAPTASLNRPPAHIMRRPRMPPPQPPTVPTTEPPSVVTINGVTLSSQGT</sequence>
<dbReference type="AlphaFoldDB" id="A0A8J5MW14"/>
<keyword evidence="11" id="KW-1185">Reference proteome</keyword>
<dbReference type="SMART" id="SM00032">
    <property type="entry name" value="CCP"/>
    <property type="match status" value="2"/>
</dbReference>
<keyword evidence="8" id="KW-1133">Transmembrane helix</keyword>
<feature type="compositionally biased region" description="Polar residues" evidence="7">
    <location>
        <begin position="237"/>
        <end position="257"/>
    </location>
</feature>
<keyword evidence="2" id="KW-0732">Signal</keyword>
<dbReference type="Pfam" id="PF00084">
    <property type="entry name" value="Sushi"/>
    <property type="match status" value="2"/>
</dbReference>
<keyword evidence="8" id="KW-0812">Transmembrane</keyword>
<keyword evidence="1 6" id="KW-0768">Sushi</keyword>
<dbReference type="EMBL" id="JAHLQT010023748">
    <property type="protein sequence ID" value="KAG7165756.1"/>
    <property type="molecule type" value="Genomic_DNA"/>
</dbReference>
<reference evidence="10" key="1">
    <citation type="journal article" date="2021" name="Sci. Adv.">
        <title>The American lobster genome reveals insights on longevity, neural, and immune adaptations.</title>
        <authorList>
            <person name="Polinski J.M."/>
            <person name="Zimin A.V."/>
            <person name="Clark K.F."/>
            <person name="Kohn A.B."/>
            <person name="Sadowski N."/>
            <person name="Timp W."/>
            <person name="Ptitsyn A."/>
            <person name="Khanna P."/>
            <person name="Romanova D.Y."/>
            <person name="Williams P."/>
            <person name="Greenwood S.J."/>
            <person name="Moroz L.L."/>
            <person name="Walt D.R."/>
            <person name="Bodnar A.G."/>
        </authorList>
    </citation>
    <scope>NUCLEOTIDE SEQUENCE</scope>
    <source>
        <strain evidence="10">GMGI-L3</strain>
    </source>
</reference>
<dbReference type="PANTHER" id="PTHR46393:SF7">
    <property type="entry name" value="COMPLEMENT C2"/>
    <property type="match status" value="1"/>
</dbReference>
<feature type="compositionally biased region" description="Polar residues" evidence="7">
    <location>
        <begin position="301"/>
        <end position="310"/>
    </location>
</feature>
<comment type="caution">
    <text evidence="6">Lacks conserved residue(s) required for the propagation of feature annotation.</text>
</comment>
<comment type="caution">
    <text evidence="10">The sequence shown here is derived from an EMBL/GenBank/DDBJ whole genome shotgun (WGS) entry which is preliminary data.</text>
</comment>
<dbReference type="Gene3D" id="2.10.70.10">
    <property type="entry name" value="Complement Module, domain 1"/>
    <property type="match status" value="2"/>
</dbReference>
<feature type="disulfide bond" evidence="6">
    <location>
        <begin position="90"/>
        <end position="117"/>
    </location>
</feature>
<feature type="transmembrane region" description="Helical" evidence="8">
    <location>
        <begin position="155"/>
        <end position="176"/>
    </location>
</feature>
<gene>
    <name evidence="10" type="primary">Csmd3-L2</name>
    <name evidence="10" type="ORF">Hamer_G025249</name>
</gene>
<evidence type="ECO:0000256" key="5">
    <source>
        <dbReference type="ARBA" id="ARBA00023180"/>
    </source>
</evidence>
<evidence type="ECO:0000256" key="7">
    <source>
        <dbReference type="SAM" id="MobiDB-lite"/>
    </source>
</evidence>
<evidence type="ECO:0000256" key="8">
    <source>
        <dbReference type="SAM" id="Phobius"/>
    </source>
</evidence>
<evidence type="ECO:0000256" key="4">
    <source>
        <dbReference type="ARBA" id="ARBA00023157"/>
    </source>
</evidence>
<keyword evidence="4 6" id="KW-1015">Disulfide bond</keyword>
<evidence type="ECO:0000256" key="6">
    <source>
        <dbReference type="PROSITE-ProRule" id="PRU00302"/>
    </source>
</evidence>
<evidence type="ECO:0000256" key="1">
    <source>
        <dbReference type="ARBA" id="ARBA00022659"/>
    </source>
</evidence>
<evidence type="ECO:0000256" key="3">
    <source>
        <dbReference type="ARBA" id="ARBA00022737"/>
    </source>
</evidence>
<feature type="domain" description="Sushi" evidence="9">
    <location>
        <begin position="60"/>
        <end position="119"/>
    </location>
</feature>
<dbReference type="InterPro" id="IPR035976">
    <property type="entry name" value="Sushi/SCR/CCP_sf"/>
</dbReference>
<name>A0A8J5MW14_HOMAM</name>
<feature type="region of interest" description="Disordered" evidence="7">
    <location>
        <begin position="279"/>
        <end position="310"/>
    </location>
</feature>
<proteinExistence type="predicted"/>
<feature type="region of interest" description="Disordered" evidence="7">
    <location>
        <begin position="184"/>
        <end position="219"/>
    </location>
</feature>
<evidence type="ECO:0000313" key="11">
    <source>
        <dbReference type="Proteomes" id="UP000747542"/>
    </source>
</evidence>
<evidence type="ECO:0000256" key="2">
    <source>
        <dbReference type="ARBA" id="ARBA00022729"/>
    </source>
</evidence>
<dbReference type="PANTHER" id="PTHR46393">
    <property type="entry name" value="SUSHI DOMAIN-CONTAINING PROTEIN"/>
    <property type="match status" value="1"/>
</dbReference>
<keyword evidence="3" id="KW-0677">Repeat</keyword>
<feature type="region of interest" description="Disordered" evidence="7">
    <location>
        <begin position="232"/>
        <end position="259"/>
    </location>
</feature>
<dbReference type="SUPFAM" id="SSF57535">
    <property type="entry name" value="Complement control module/SCR domain"/>
    <property type="match status" value="2"/>
</dbReference>
<dbReference type="Proteomes" id="UP000747542">
    <property type="component" value="Unassembled WGS sequence"/>
</dbReference>
<protein>
    <submittedName>
        <fullName evidence="10">CUB and sushi domain-containing protein 3-like 2</fullName>
    </submittedName>
</protein>
<organism evidence="10 11">
    <name type="scientific">Homarus americanus</name>
    <name type="common">American lobster</name>
    <dbReference type="NCBI Taxonomy" id="6706"/>
    <lineage>
        <taxon>Eukaryota</taxon>
        <taxon>Metazoa</taxon>
        <taxon>Ecdysozoa</taxon>
        <taxon>Arthropoda</taxon>
        <taxon>Crustacea</taxon>
        <taxon>Multicrustacea</taxon>
        <taxon>Malacostraca</taxon>
        <taxon>Eumalacostraca</taxon>
        <taxon>Eucarida</taxon>
        <taxon>Decapoda</taxon>
        <taxon>Pleocyemata</taxon>
        <taxon>Astacidea</taxon>
        <taxon>Nephropoidea</taxon>
        <taxon>Nephropidae</taxon>
        <taxon>Homarus</taxon>
    </lineage>
</organism>
<keyword evidence="5" id="KW-0325">Glycoprotein</keyword>
<feature type="compositionally biased region" description="Pro residues" evidence="7">
    <location>
        <begin position="281"/>
        <end position="293"/>
    </location>
</feature>
<dbReference type="PROSITE" id="PS50923">
    <property type="entry name" value="SUSHI"/>
    <property type="match status" value="2"/>
</dbReference>
<evidence type="ECO:0000313" key="10">
    <source>
        <dbReference type="EMBL" id="KAG7165756.1"/>
    </source>
</evidence>
<dbReference type="CDD" id="cd00033">
    <property type="entry name" value="CCP"/>
    <property type="match status" value="2"/>
</dbReference>
<evidence type="ECO:0000259" key="9">
    <source>
        <dbReference type="PROSITE" id="PS50923"/>
    </source>
</evidence>
<accession>A0A8J5MW14</accession>
<feature type="disulfide bond" evidence="6">
    <location>
        <begin position="30"/>
        <end position="57"/>
    </location>
</feature>
<feature type="domain" description="Sushi" evidence="9">
    <location>
        <begin position="1"/>
        <end position="59"/>
    </location>
</feature>
<keyword evidence="8" id="KW-0472">Membrane</keyword>
<dbReference type="InterPro" id="IPR000436">
    <property type="entry name" value="Sushi_SCR_CCP_dom"/>
</dbReference>